<gene>
    <name evidence="4" type="ORF">FCN18_04535</name>
</gene>
<dbReference type="InterPro" id="IPR025110">
    <property type="entry name" value="AMP-bd_C"/>
</dbReference>
<sequence length="517" mass="56164">MFPGTHARSAPDRAAVIMSGTGAALSYGELDRSSARLARYWHEQGLRRGDVVALVATNLAEVFIVYWAAQRSGLYITAINHNLTVADVSYILTDSGAKVIVTGGRDTVVQLAADAAADAAVPLRLSLHQGRAPDGFTALSTALDGVSDAPLDDQPRGSDLLYSSGTTGRPKGIKPPLPDRQVSEPGDPLVAAFGPLYGFGEDTVYLSPAPVYHAAPLRFCAVVQSLGGTVVLMERFDPREALAAIERYRVTHSQWVPTMFVRMLKLGEQVRDQYDLSSHRVAVHAAAPCPVEVKQAMIDWWGPIVHEYYGATEAHGLTVIDPRSWLQRPGSVGRAALGVIHICDSEGTELPAGEVGVVYFERDEMPFEYLNDPERTRAAQHPKHPNWSTTGDLGRVDEDGYLYLADRQEFVIISGGVNIYPQEIEDGLALHPAVDDIAVIGVPDPEMGEAVMAVVQPAAGTTPGDELVEELRGYLEQRIARFKLPRHFQFVDTLPRTPTGKLVKRQLRKEVAPPAGD</sequence>
<reference evidence="4 5" key="1">
    <citation type="journal article" date="2015" name="Antonie Van Leeuwenhoek">
        <title>Prauserella endophytica sp. nov., an endophytic actinobacterium isolated from Tamarix taklamakanensis.</title>
        <authorList>
            <person name="Liu J.M."/>
            <person name="Habden X."/>
            <person name="Guo L."/>
            <person name="Tuo L."/>
            <person name="Jiang Z.K."/>
            <person name="Liu S.W."/>
            <person name="Liu X.F."/>
            <person name="Chen L."/>
            <person name="Li R.F."/>
            <person name="Zhang Y.Q."/>
            <person name="Sun C.H."/>
        </authorList>
    </citation>
    <scope>NUCLEOTIDE SEQUENCE [LARGE SCALE GENOMIC DNA]</scope>
    <source>
        <strain evidence="4 5">CGMCC 4.7182</strain>
    </source>
</reference>
<dbReference type="Pfam" id="PF00501">
    <property type="entry name" value="AMP-binding"/>
    <property type="match status" value="1"/>
</dbReference>
<evidence type="ECO:0000259" key="3">
    <source>
        <dbReference type="Pfam" id="PF13193"/>
    </source>
</evidence>
<dbReference type="Proteomes" id="UP000309992">
    <property type="component" value="Unassembled WGS sequence"/>
</dbReference>
<evidence type="ECO:0000313" key="4">
    <source>
        <dbReference type="EMBL" id="TKG72523.1"/>
    </source>
</evidence>
<dbReference type="InterPro" id="IPR042099">
    <property type="entry name" value="ANL_N_sf"/>
</dbReference>
<accession>A0ABY2S9F0</accession>
<keyword evidence="5" id="KW-1185">Reference proteome</keyword>
<evidence type="ECO:0000313" key="5">
    <source>
        <dbReference type="Proteomes" id="UP000309992"/>
    </source>
</evidence>
<dbReference type="InterPro" id="IPR045851">
    <property type="entry name" value="AMP-bd_C_sf"/>
</dbReference>
<dbReference type="EMBL" id="SWMS01000002">
    <property type="protein sequence ID" value="TKG72523.1"/>
    <property type="molecule type" value="Genomic_DNA"/>
</dbReference>
<dbReference type="InterPro" id="IPR020845">
    <property type="entry name" value="AMP-binding_CS"/>
</dbReference>
<dbReference type="PROSITE" id="PS00455">
    <property type="entry name" value="AMP_BINDING"/>
    <property type="match status" value="1"/>
</dbReference>
<dbReference type="RefSeq" id="WP_137093450.1">
    <property type="nucleotide sequence ID" value="NZ_SWMS01000002.1"/>
</dbReference>
<comment type="caution">
    <text evidence="4">The sequence shown here is derived from an EMBL/GenBank/DDBJ whole genome shotgun (WGS) entry which is preliminary data.</text>
</comment>
<feature type="domain" description="AMP-dependent synthetase/ligase" evidence="2">
    <location>
        <begin position="6"/>
        <end position="363"/>
    </location>
</feature>
<protein>
    <submittedName>
        <fullName evidence="4">Acyl-CoA synthetase</fullName>
    </submittedName>
</protein>
<name>A0ABY2S9F0_9PSEU</name>
<organism evidence="4 5">
    <name type="scientific">Prauserella endophytica</name>
    <dbReference type="NCBI Taxonomy" id="1592324"/>
    <lineage>
        <taxon>Bacteria</taxon>
        <taxon>Bacillati</taxon>
        <taxon>Actinomycetota</taxon>
        <taxon>Actinomycetes</taxon>
        <taxon>Pseudonocardiales</taxon>
        <taxon>Pseudonocardiaceae</taxon>
        <taxon>Prauserella</taxon>
        <taxon>Prauserella coralliicola group</taxon>
    </lineage>
</organism>
<dbReference type="Gene3D" id="3.40.50.12780">
    <property type="entry name" value="N-terminal domain of ligase-like"/>
    <property type="match status" value="1"/>
</dbReference>
<dbReference type="InterPro" id="IPR000873">
    <property type="entry name" value="AMP-dep_synth/lig_dom"/>
</dbReference>
<dbReference type="PANTHER" id="PTHR24096">
    <property type="entry name" value="LONG-CHAIN-FATTY-ACID--COA LIGASE"/>
    <property type="match status" value="1"/>
</dbReference>
<dbReference type="Gene3D" id="3.30.300.30">
    <property type="match status" value="1"/>
</dbReference>
<feature type="domain" description="AMP-binding enzyme C-terminal" evidence="3">
    <location>
        <begin position="423"/>
        <end position="501"/>
    </location>
</feature>
<dbReference type="SUPFAM" id="SSF56801">
    <property type="entry name" value="Acetyl-CoA synthetase-like"/>
    <property type="match status" value="1"/>
</dbReference>
<feature type="region of interest" description="Disordered" evidence="1">
    <location>
        <begin position="147"/>
        <end position="185"/>
    </location>
</feature>
<dbReference type="PANTHER" id="PTHR24096:SF323">
    <property type="entry name" value="BLR3536 PROTEIN"/>
    <property type="match status" value="1"/>
</dbReference>
<evidence type="ECO:0000259" key="2">
    <source>
        <dbReference type="Pfam" id="PF00501"/>
    </source>
</evidence>
<evidence type="ECO:0000256" key="1">
    <source>
        <dbReference type="SAM" id="MobiDB-lite"/>
    </source>
</evidence>
<dbReference type="Pfam" id="PF13193">
    <property type="entry name" value="AMP-binding_C"/>
    <property type="match status" value="1"/>
</dbReference>
<proteinExistence type="predicted"/>